<organism evidence="1 4">
    <name type="scientific">Saccharopolyspora kobensis</name>
    <dbReference type="NCBI Taxonomy" id="146035"/>
    <lineage>
        <taxon>Bacteria</taxon>
        <taxon>Bacillati</taxon>
        <taxon>Actinomycetota</taxon>
        <taxon>Actinomycetes</taxon>
        <taxon>Pseudonocardiales</taxon>
        <taxon>Pseudonocardiaceae</taxon>
        <taxon>Saccharopolyspora</taxon>
    </lineage>
</organism>
<evidence type="ECO:0000313" key="3">
    <source>
        <dbReference type="Proteomes" id="UP000199690"/>
    </source>
</evidence>
<keyword evidence="3" id="KW-1185">Reference proteome</keyword>
<dbReference type="InterPro" id="IPR036412">
    <property type="entry name" value="HAD-like_sf"/>
</dbReference>
<sequence length="270" mass="28333">MRKPGLVASDVDGTLLDPMERVSSRTAGAVQRVVASGTPFVLVTGRPPRWMPMVVEGLGVAGVAVCANGAVLYDAAADQVLQSHVIEALELHDVVRELRHELPGCAFAVERTTDGAHDRPHEQFLAEADFRRVWPNADIHVAGTDELTGKPAVKLLVLHEHMTSAEMAEAAGAVLGSQLQLTYSTSSGLIELSAAGVDKATGLAAVAADLGVDQADVIAFGDMPNDVPMLSWAGRGVAMGNAHPVALAAADEVTTSNTDDGVAEFLSRWW</sequence>
<dbReference type="RefSeq" id="WP_093351083.1">
    <property type="nucleotide sequence ID" value="NZ_FNVB01000006.1"/>
</dbReference>
<dbReference type="PANTHER" id="PTHR10000:SF8">
    <property type="entry name" value="HAD SUPERFAMILY HYDROLASE-LIKE, TYPE 3"/>
    <property type="match status" value="1"/>
</dbReference>
<dbReference type="Proteomes" id="UP000236729">
    <property type="component" value="Unassembled WGS sequence"/>
</dbReference>
<dbReference type="Gene3D" id="3.40.50.1000">
    <property type="entry name" value="HAD superfamily/HAD-like"/>
    <property type="match status" value="1"/>
</dbReference>
<name>A0A1H6DHD8_9PSEU</name>
<dbReference type="Pfam" id="PF08282">
    <property type="entry name" value="Hydrolase_3"/>
    <property type="match status" value="1"/>
</dbReference>
<reference evidence="3 4" key="2">
    <citation type="submission" date="2016-10" db="EMBL/GenBank/DDBJ databases">
        <authorList>
            <person name="Varghese N."/>
            <person name="Submissions S."/>
        </authorList>
    </citation>
    <scope>NUCLEOTIDE SEQUENCE [LARGE SCALE GENOMIC DNA]</scope>
    <source>
        <strain evidence="4">ATCC 20501</strain>
        <strain evidence="2 3">CGMCC 4.3529</strain>
    </source>
</reference>
<dbReference type="SMR" id="A0A1H6DHD8"/>
<dbReference type="NCBIfam" id="TIGR01484">
    <property type="entry name" value="HAD-SF-IIB"/>
    <property type="match status" value="1"/>
</dbReference>
<dbReference type="CDD" id="cd07516">
    <property type="entry name" value="HAD_Pase"/>
    <property type="match status" value="1"/>
</dbReference>
<accession>A0A1I1R6Q5</accession>
<dbReference type="GO" id="GO:0000287">
    <property type="term" value="F:magnesium ion binding"/>
    <property type="evidence" value="ECO:0007669"/>
    <property type="project" value="TreeGrafter"/>
</dbReference>
<evidence type="ECO:0000313" key="1">
    <source>
        <dbReference type="EMBL" id="SEG84016.1"/>
    </source>
</evidence>
<dbReference type="SFLD" id="SFLDG01140">
    <property type="entry name" value="C2.B:_Phosphomannomutase_and_P"/>
    <property type="match status" value="1"/>
</dbReference>
<reference evidence="1" key="1">
    <citation type="submission" date="2016-10" db="EMBL/GenBank/DDBJ databases">
        <authorList>
            <person name="de Groot N.N."/>
        </authorList>
    </citation>
    <scope>NUCLEOTIDE SEQUENCE [LARGE SCALE GENOMIC DNA]</scope>
    <source>
        <strain evidence="1">ATCC 20501</strain>
    </source>
</reference>
<dbReference type="GO" id="GO:0005829">
    <property type="term" value="C:cytosol"/>
    <property type="evidence" value="ECO:0007669"/>
    <property type="project" value="TreeGrafter"/>
</dbReference>
<proteinExistence type="predicted"/>
<evidence type="ECO:0000313" key="2">
    <source>
        <dbReference type="EMBL" id="SFD30006.1"/>
    </source>
</evidence>
<dbReference type="EMBL" id="FOME01000003">
    <property type="protein sequence ID" value="SFD30006.1"/>
    <property type="molecule type" value="Genomic_DNA"/>
</dbReference>
<dbReference type="SUPFAM" id="SSF56784">
    <property type="entry name" value="HAD-like"/>
    <property type="match status" value="1"/>
</dbReference>
<dbReference type="InterPro" id="IPR023214">
    <property type="entry name" value="HAD_sf"/>
</dbReference>
<gene>
    <name evidence="1" type="ORF">SAMN02982929_04362</name>
    <name evidence="2" type="ORF">SAMN05216506_103429</name>
</gene>
<dbReference type="SFLD" id="SFLDS00003">
    <property type="entry name" value="Haloacid_Dehalogenase"/>
    <property type="match status" value="1"/>
</dbReference>
<protein>
    <recommendedName>
        <fullName evidence="5">HAD family hydrolase</fullName>
    </recommendedName>
</protein>
<dbReference type="GO" id="GO:0016791">
    <property type="term" value="F:phosphatase activity"/>
    <property type="evidence" value="ECO:0007669"/>
    <property type="project" value="UniProtKB-ARBA"/>
</dbReference>
<dbReference type="EMBL" id="FNVB01000006">
    <property type="protein sequence ID" value="SEG84016.1"/>
    <property type="molecule type" value="Genomic_DNA"/>
</dbReference>
<dbReference type="Proteomes" id="UP000199690">
    <property type="component" value="Unassembled WGS sequence"/>
</dbReference>
<evidence type="ECO:0008006" key="5">
    <source>
        <dbReference type="Google" id="ProtNLM"/>
    </source>
</evidence>
<dbReference type="InterPro" id="IPR006379">
    <property type="entry name" value="HAD-SF_hydro_IIB"/>
</dbReference>
<dbReference type="NCBIfam" id="TIGR00099">
    <property type="entry name" value="Cof-subfamily"/>
    <property type="match status" value="1"/>
</dbReference>
<dbReference type="Gene3D" id="3.30.1240.10">
    <property type="match status" value="1"/>
</dbReference>
<dbReference type="AlphaFoldDB" id="A0A1H6DHD8"/>
<evidence type="ECO:0000313" key="4">
    <source>
        <dbReference type="Proteomes" id="UP000236729"/>
    </source>
</evidence>
<dbReference type="InterPro" id="IPR000150">
    <property type="entry name" value="Cof"/>
</dbReference>
<dbReference type="PANTHER" id="PTHR10000">
    <property type="entry name" value="PHOSPHOSERINE PHOSPHATASE"/>
    <property type="match status" value="1"/>
</dbReference>
<accession>A0A1H6DHD8</accession>